<proteinExistence type="predicted"/>
<dbReference type="Proteomes" id="UP000298021">
    <property type="component" value="Unassembled WGS sequence"/>
</dbReference>
<sequence>MRKYSNVILTSFLIAFLFSGMFFLFNSTVILADDATDQAALDSAPAGLNIKSYFDIYAPQPYGEDNPFIYNSATTEKNDTVLRLAKGVGKYGAAWSNQANGNYLDITKEQTISAWLYFGGGYGSDKKNGEGMALVLQNDPRGDHALGAGYQGLGVMGYDKATTKYYYSSLLEISPTNASTEYIASTAVQNSMALEFDTQKDDAISESNQEPIKVKSKSNILFPPGTNFYTLNGFDTFDTTGNLKIPDNYPANSRFGAGGTTGHIALIYPGLATSYALTPIGSANTSKSSWKGFTMADTLIHSDPRKAQLVDTTNPDGSSMYWHHVTFEWIPAKDGQSAEIHYAFNDKYLDGTTNTDSSNSSGYPLVTSTIKVDPDIFGNVTDNKLYWGFTGANGAGEKVTTNDGKTAYDVYSKLAVMESIPALVNAEVDTSITDNTLGKIITDDSTDRTVAHGDNLTLDYHLKYDTETSRVNWSQIMADIHLPQNVTYTPDATGSIATINYKNDKTGNTATELVPGSNLSGNELKFAISQALGTFDIAEYTSANIVINGIAQNTTDKNIDVTAQPAHFSGDHQISSTSTPNFTITYQKNWSLSFKQPAPINIIYNDKTEKAILPTTLNYDKNHKFESNDPIRYNVTVDGENYTAQTQANSTTSSATGEIPLKDLIGSDFWNVFKEKTTQNVTVTATDKDGKSATTTYVINVLQGSYLNLEASPTLDFQDVNYFSTAKFLKRKSAYQVSVTSMRNPWKLSVSTSELTKDNEVFQGNLVYKKANGVIYNLSKDDVPVAENDTISDELVTQVISDKWTNDTGLLLKPDGISTPGKYSGTLTWTIKNSV</sequence>
<dbReference type="RefSeq" id="WP_135372973.1">
    <property type="nucleotide sequence ID" value="NZ_RKLY01000016.1"/>
</dbReference>
<dbReference type="Gene3D" id="2.60.120.200">
    <property type="match status" value="1"/>
</dbReference>
<dbReference type="OrthoDB" id="2306834at2"/>
<protein>
    <submittedName>
        <fullName evidence="1">Uncharacterized protein</fullName>
    </submittedName>
</protein>
<dbReference type="EMBL" id="RKLY01000016">
    <property type="protein sequence ID" value="TGD22998.1"/>
    <property type="molecule type" value="Genomic_DNA"/>
</dbReference>
<evidence type="ECO:0000313" key="2">
    <source>
        <dbReference type="Proteomes" id="UP000298021"/>
    </source>
</evidence>
<organism evidence="1 2">
    <name type="scientific">Companilactobacillus suantsaicola</name>
    <dbReference type="NCBI Taxonomy" id="2487723"/>
    <lineage>
        <taxon>Bacteria</taxon>
        <taxon>Bacillati</taxon>
        <taxon>Bacillota</taxon>
        <taxon>Bacilli</taxon>
        <taxon>Lactobacillales</taxon>
        <taxon>Lactobacillaceae</taxon>
        <taxon>Companilactobacillus</taxon>
    </lineage>
</organism>
<comment type="caution">
    <text evidence="1">The sequence shown here is derived from an EMBL/GenBank/DDBJ whole genome shotgun (WGS) entry which is preliminary data.</text>
</comment>
<dbReference type="AlphaFoldDB" id="A0A4Z0JMA0"/>
<name>A0A4Z0JMA0_9LACO</name>
<keyword evidence="2" id="KW-1185">Reference proteome</keyword>
<accession>A0A4Z0JMA0</accession>
<reference evidence="1 2" key="1">
    <citation type="submission" date="2018-10" db="EMBL/GenBank/DDBJ databases">
        <title>Lactobacillus sp. R7 and Lactobacillus sp. R19 isolated from fermented mustard green product of Taiwan.</title>
        <authorList>
            <person name="Lin S.-T."/>
        </authorList>
    </citation>
    <scope>NUCLEOTIDE SEQUENCE [LARGE SCALE GENOMIC DNA]</scope>
    <source>
        <strain evidence="1 2">BCRC 81127</strain>
    </source>
</reference>
<gene>
    <name evidence="1" type="ORF">EGT49_07355</name>
</gene>
<evidence type="ECO:0000313" key="1">
    <source>
        <dbReference type="EMBL" id="TGD22998.1"/>
    </source>
</evidence>